<name>A0A7X6BHN5_9BACT</name>
<dbReference type="RefSeq" id="WP_118594359.1">
    <property type="nucleotide sequence ID" value="NZ_BMPA01000002.1"/>
</dbReference>
<gene>
    <name evidence="3" type="ORF">F1644_17160</name>
    <name evidence="2" type="ORF">GGR15_000630</name>
</gene>
<dbReference type="Proteomes" id="UP000576368">
    <property type="component" value="Unassembled WGS sequence"/>
</dbReference>
<dbReference type="EMBL" id="CP043839">
    <property type="protein sequence ID" value="WOF13886.1"/>
    <property type="molecule type" value="Genomic_DNA"/>
</dbReference>
<sequence length="545" mass="61220">MVKRLFFCLFMWGMCSGLSAQILEGPLPFFRSFLDGNLTKITFPEPNEPGASGWDSKGNYKRKNRAAESVWGLQLTEGKEEIGAFYLPEYIFSTEDGLLIEFEYIMMYTNVGEAGVTDGICMFLVDATTNEYIGANLKYGAEGAGFGYTHRRSAHTDIRYGVTSITGIKGGYLAVALDQGHFKNWRFDNYEMRNGIPYGSAGIANIQSETYNTRSNVTIRGAAGRDEKVITTSQKTHRIQDGRWGFPVLITRHTGWNEKTGLEDPYSDGLRNKAGFRLNTQTGEYEQYVTPRIDKPFCIAGGKEFHHSGESAYRKAIIALEPNIVGGGFRITVTIQHETEKTVVIEDYTYPSSLQYTENGLPFQLVAGEYPTVVYYSNPPQTELALERPSKLVIGFMASTGQLTAYTNIIRNLRITPLYGASSEDDIYDHRRGPVIVRPLDNDVAYQLGGDRPNASYDNLDLTSFRMWIDEKHCLGNGVFEYEEEGVGKWKYDPESGEMMFFPEKGVGGEVVIWYDVKGKHTPYAEEKYRSSLAKIVINLIDDEG</sequence>
<dbReference type="EMBL" id="JAATLI010000002">
    <property type="protein sequence ID" value="NJC17025.1"/>
    <property type="molecule type" value="Genomic_DNA"/>
</dbReference>
<evidence type="ECO:0000256" key="1">
    <source>
        <dbReference type="SAM" id="SignalP"/>
    </source>
</evidence>
<reference evidence="3 5" key="1">
    <citation type="submission" date="2019-09" db="EMBL/GenBank/DDBJ databases">
        <title>Butyricimonas paravirosa DSM 105722 (=214-4 = JCM 18677 = CCUG 65563).</title>
        <authorList>
            <person name="Le Roy T."/>
            <person name="Cani P.D."/>
        </authorList>
    </citation>
    <scope>NUCLEOTIDE SEQUENCE [LARGE SCALE GENOMIC DNA]</scope>
    <source>
        <strain evidence="3 5">DSM 105722</strain>
    </source>
</reference>
<protein>
    <submittedName>
        <fullName evidence="2">Uncharacterized protein</fullName>
    </submittedName>
</protein>
<evidence type="ECO:0000313" key="2">
    <source>
        <dbReference type="EMBL" id="NJC17025.1"/>
    </source>
</evidence>
<evidence type="ECO:0000313" key="3">
    <source>
        <dbReference type="EMBL" id="WOF13886.1"/>
    </source>
</evidence>
<keyword evidence="5" id="KW-1185">Reference proteome</keyword>
<dbReference type="Proteomes" id="UP001302374">
    <property type="component" value="Chromosome"/>
</dbReference>
<evidence type="ECO:0000313" key="5">
    <source>
        <dbReference type="Proteomes" id="UP001302374"/>
    </source>
</evidence>
<feature type="chain" id="PRO_5031285245" evidence="1">
    <location>
        <begin position="21"/>
        <end position="545"/>
    </location>
</feature>
<feature type="signal peptide" evidence="1">
    <location>
        <begin position="1"/>
        <end position="20"/>
    </location>
</feature>
<proteinExistence type="predicted"/>
<dbReference type="GeneID" id="86893060"/>
<organism evidence="2 4">
    <name type="scientific">Butyricimonas paravirosa</name>
    <dbReference type="NCBI Taxonomy" id="1472417"/>
    <lineage>
        <taxon>Bacteria</taxon>
        <taxon>Pseudomonadati</taxon>
        <taxon>Bacteroidota</taxon>
        <taxon>Bacteroidia</taxon>
        <taxon>Bacteroidales</taxon>
        <taxon>Odoribacteraceae</taxon>
        <taxon>Butyricimonas</taxon>
    </lineage>
</organism>
<accession>A0A7X6BHN5</accession>
<evidence type="ECO:0000313" key="4">
    <source>
        <dbReference type="Proteomes" id="UP000576368"/>
    </source>
</evidence>
<dbReference type="AlphaFoldDB" id="A0A7X6BHN5"/>
<reference evidence="2 4" key="2">
    <citation type="submission" date="2020-03" db="EMBL/GenBank/DDBJ databases">
        <title>Genomic Encyclopedia of Type Strains, Phase IV (KMG-IV): sequencing the most valuable type-strain genomes for metagenomic binning, comparative biology and taxonomic classification.</title>
        <authorList>
            <person name="Goeker M."/>
        </authorList>
    </citation>
    <scope>NUCLEOTIDE SEQUENCE [LARGE SCALE GENOMIC DNA]</scope>
    <source>
        <strain evidence="2 4">DSM 105722</strain>
    </source>
</reference>
<keyword evidence="1" id="KW-0732">Signal</keyword>